<gene>
    <name evidence="4" type="ORF">FB45DRAFT_1011248</name>
</gene>
<comment type="caution">
    <text evidence="4">The sequence shown here is derived from an EMBL/GenBank/DDBJ whole genome shotgun (WGS) entry which is preliminary data.</text>
</comment>
<evidence type="ECO:0000313" key="4">
    <source>
        <dbReference type="EMBL" id="KAJ7607758.1"/>
    </source>
</evidence>
<name>A0AAD7B2E7_9AGAR</name>
<protein>
    <recommendedName>
        <fullName evidence="3">Nephrocystin 3-like N-terminal domain-containing protein</fullName>
    </recommendedName>
</protein>
<dbReference type="AlphaFoldDB" id="A0AAD7B2E7"/>
<dbReference type="InterPro" id="IPR056884">
    <property type="entry name" value="NPHP3-like_N"/>
</dbReference>
<feature type="compositionally biased region" description="Low complexity" evidence="2">
    <location>
        <begin position="992"/>
        <end position="1008"/>
    </location>
</feature>
<keyword evidence="5" id="KW-1185">Reference proteome</keyword>
<reference evidence="4" key="1">
    <citation type="submission" date="2023-03" db="EMBL/GenBank/DDBJ databases">
        <title>Massive genome expansion in bonnet fungi (Mycena s.s.) driven by repeated elements and novel gene families across ecological guilds.</title>
        <authorList>
            <consortium name="Lawrence Berkeley National Laboratory"/>
            <person name="Harder C.B."/>
            <person name="Miyauchi S."/>
            <person name="Viragh M."/>
            <person name="Kuo A."/>
            <person name="Thoen E."/>
            <person name="Andreopoulos B."/>
            <person name="Lu D."/>
            <person name="Skrede I."/>
            <person name="Drula E."/>
            <person name="Henrissat B."/>
            <person name="Morin E."/>
            <person name="Kohler A."/>
            <person name="Barry K."/>
            <person name="LaButti K."/>
            <person name="Morin E."/>
            <person name="Salamov A."/>
            <person name="Lipzen A."/>
            <person name="Mereny Z."/>
            <person name="Hegedus B."/>
            <person name="Baldrian P."/>
            <person name="Stursova M."/>
            <person name="Weitz H."/>
            <person name="Taylor A."/>
            <person name="Grigoriev I.V."/>
            <person name="Nagy L.G."/>
            <person name="Martin F."/>
            <person name="Kauserud H."/>
        </authorList>
    </citation>
    <scope>NUCLEOTIDE SEQUENCE</scope>
    <source>
        <strain evidence="4">9284</strain>
    </source>
</reference>
<feature type="region of interest" description="Disordered" evidence="2">
    <location>
        <begin position="980"/>
        <end position="1028"/>
    </location>
</feature>
<evidence type="ECO:0000256" key="2">
    <source>
        <dbReference type="SAM" id="MobiDB-lite"/>
    </source>
</evidence>
<keyword evidence="1" id="KW-0677">Repeat</keyword>
<evidence type="ECO:0000313" key="5">
    <source>
        <dbReference type="Proteomes" id="UP001221142"/>
    </source>
</evidence>
<accession>A0AAD7B2E7</accession>
<proteinExistence type="predicted"/>
<evidence type="ECO:0000259" key="3">
    <source>
        <dbReference type="Pfam" id="PF24883"/>
    </source>
</evidence>
<dbReference type="Proteomes" id="UP001221142">
    <property type="component" value="Unassembled WGS sequence"/>
</dbReference>
<evidence type="ECO:0000256" key="1">
    <source>
        <dbReference type="ARBA" id="ARBA00022737"/>
    </source>
</evidence>
<feature type="compositionally biased region" description="Pro residues" evidence="2">
    <location>
        <begin position="981"/>
        <end position="991"/>
    </location>
</feature>
<organism evidence="4 5">
    <name type="scientific">Roridomyces roridus</name>
    <dbReference type="NCBI Taxonomy" id="1738132"/>
    <lineage>
        <taxon>Eukaryota</taxon>
        <taxon>Fungi</taxon>
        <taxon>Dikarya</taxon>
        <taxon>Basidiomycota</taxon>
        <taxon>Agaricomycotina</taxon>
        <taxon>Agaricomycetes</taxon>
        <taxon>Agaricomycetidae</taxon>
        <taxon>Agaricales</taxon>
        <taxon>Marasmiineae</taxon>
        <taxon>Mycenaceae</taxon>
        <taxon>Roridomyces</taxon>
    </lineage>
</organism>
<dbReference type="Pfam" id="PF24883">
    <property type="entry name" value="NPHP3_N"/>
    <property type="match status" value="1"/>
</dbReference>
<sequence length="1237" mass="135558">MSRGAIEPLTPDIPRSHQEMEREGKIKYLFWWREKANLTYDMISSPTPRVDSSHRFKSTRCHHRTHASNNCEDESKLLFSFPKYKTIPRNKTKTVGVTAWISRPTSKFTAISEGFACLSLGRTTSAGVSEGALGGEERGARWQETHASEGLSTGDQRNEEGEYGGLHYYGCSADPRLVLLYLSLVQSEVYIVKLASNPAHETGGGSRPSNPDTILFLVIPPGFRQTQMNPVSTLFKPANQPRINEHPSRHDRGHVDDILLTRTTTTSPRGVSLNVLSIKLPSLSIHKISFKLDSTADNWLGASDCGHDSTNSHISPDSFGTPLSPTLGLLVFLKLGIRRPADDSVPGICSKANGTLTIHEGQPDADIPSPTRQESVADWFEPLSLAFDDSELTAVKTQPLPLHPPCPDLDSTQMTRELLDPIERAFMSLAYSCKASGGIEPEGASCVLLRNQGFLTLQASFLLRSRHGRFRWRRAWSELEATRRLDSPSNFQIYRYFWKRDYLPSPLSFPSVARAEDLRHINSILRAMHVARARARLAISPRLSIDMAAQPLQGVVASMVQITELSQNFRSDTRTWTNFSSFVQTNIRMVMEKYLNDETPQVEVQRAMDQLFSTLQQILKEMENLHERPTILQLFKTSNTVEDMKRRVSESIRRVGVAAPAILVPSSTVINVFGGAGGRGGRGRAVGGEGGVGEGPTVNVSTINEGVVQKLAVVLQDEMRMMATKITIFDLPYTSKPAWNDALLCLPNTRQIYIDAAMSWICSDNVHGADQICLVVDVVGSGKTALAHTIAKQCFEAGFLASSFFFDENNHSARDIGSKYPEVADEISAVLKADPRIIHFLPTTDLFERLVLGPLVRSQIPGPVVLVIDALNEAETSEIPFILRTQIQQQAGLFHLLARPTHTNPKPQAGDSPAHTSTISAHYSRLESLLDSALATLTLIHDHDPIAAPPLLNGHMIAVLQALCRHAPIPVPFDTDAAAPAPLPTTPPALTRPPATYASATGSTAADSFVTTPEDDVKPASTPPPPAGRLAQAPDLVYRLDALANFIPVASRPAPAHIFLHIRNKKESIIGALHLASVRWTAKGNLTFAFIRDDNYTEEQVQKCEPAIWKYLHPLLKLPKCYAAGIRVDTGKPWHTVVVHNVPISLSQTKPAGAVPSDKRGEALYAVHSWLTHSGVKGSIQGVSLLCSDADITKRETASLRVSLASSSDALFLVQNGAVVLGSQCRVSRYVPKTSRA</sequence>
<dbReference type="EMBL" id="JARKIF010000048">
    <property type="protein sequence ID" value="KAJ7607758.1"/>
    <property type="molecule type" value="Genomic_DNA"/>
</dbReference>
<feature type="domain" description="Nephrocystin 3-like N-terminal" evidence="3">
    <location>
        <begin position="771"/>
        <end position="881"/>
    </location>
</feature>